<evidence type="ECO:0000313" key="1">
    <source>
        <dbReference type="EMBL" id="JAD48191.1"/>
    </source>
</evidence>
<reference evidence="1" key="1">
    <citation type="submission" date="2014-09" db="EMBL/GenBank/DDBJ databases">
        <authorList>
            <person name="Magalhaes I.L.F."/>
            <person name="Oliveira U."/>
            <person name="Santos F.R."/>
            <person name="Vidigal T.H.D.A."/>
            <person name="Brescovit A.D."/>
            <person name="Santos A.J."/>
        </authorList>
    </citation>
    <scope>NUCLEOTIDE SEQUENCE</scope>
    <source>
        <tissue evidence="1">Shoot tissue taken approximately 20 cm above the soil surface</tissue>
    </source>
</reference>
<accession>A0A0A9AAT7</accession>
<protein>
    <submittedName>
        <fullName evidence="1">Uncharacterized protein</fullName>
    </submittedName>
</protein>
<name>A0A0A9AAT7_ARUDO</name>
<reference evidence="1" key="2">
    <citation type="journal article" date="2015" name="Data Brief">
        <title>Shoot transcriptome of the giant reed, Arundo donax.</title>
        <authorList>
            <person name="Barrero R.A."/>
            <person name="Guerrero F.D."/>
            <person name="Moolhuijzen P."/>
            <person name="Goolsby J.A."/>
            <person name="Tidwell J."/>
            <person name="Bellgard S.E."/>
            <person name="Bellgard M.I."/>
        </authorList>
    </citation>
    <scope>NUCLEOTIDE SEQUENCE</scope>
    <source>
        <tissue evidence="1">Shoot tissue taken approximately 20 cm above the soil surface</tissue>
    </source>
</reference>
<sequence>MVPKNSHCIHHATKMLPCRLGNQMNSQYAHGHQVGLLTLRA</sequence>
<dbReference type="AlphaFoldDB" id="A0A0A9AAT7"/>
<dbReference type="EMBL" id="GBRH01249704">
    <property type="protein sequence ID" value="JAD48191.1"/>
    <property type="molecule type" value="Transcribed_RNA"/>
</dbReference>
<proteinExistence type="predicted"/>
<organism evidence="1">
    <name type="scientific">Arundo donax</name>
    <name type="common">Giant reed</name>
    <name type="synonym">Donax arundinaceus</name>
    <dbReference type="NCBI Taxonomy" id="35708"/>
    <lineage>
        <taxon>Eukaryota</taxon>
        <taxon>Viridiplantae</taxon>
        <taxon>Streptophyta</taxon>
        <taxon>Embryophyta</taxon>
        <taxon>Tracheophyta</taxon>
        <taxon>Spermatophyta</taxon>
        <taxon>Magnoliopsida</taxon>
        <taxon>Liliopsida</taxon>
        <taxon>Poales</taxon>
        <taxon>Poaceae</taxon>
        <taxon>PACMAD clade</taxon>
        <taxon>Arundinoideae</taxon>
        <taxon>Arundineae</taxon>
        <taxon>Arundo</taxon>
    </lineage>
</organism>